<feature type="coiled-coil region" evidence="1">
    <location>
        <begin position="32"/>
        <end position="66"/>
    </location>
</feature>
<accession>J9F3K4</accession>
<evidence type="ECO:0000256" key="1">
    <source>
        <dbReference type="SAM" id="Coils"/>
    </source>
</evidence>
<organism evidence="2">
    <name type="scientific">gut metagenome</name>
    <dbReference type="NCBI Taxonomy" id="749906"/>
    <lineage>
        <taxon>unclassified sequences</taxon>
        <taxon>metagenomes</taxon>
        <taxon>organismal metagenomes</taxon>
    </lineage>
</organism>
<reference evidence="2" key="1">
    <citation type="journal article" date="2012" name="PLoS ONE">
        <title>Gene sets for utilization of primary and secondary nutrition supplies in the distal gut of endangered iberian lynx.</title>
        <authorList>
            <person name="Alcaide M."/>
            <person name="Messina E."/>
            <person name="Richter M."/>
            <person name="Bargiela R."/>
            <person name="Peplies J."/>
            <person name="Huws S.A."/>
            <person name="Newbold C.J."/>
            <person name="Golyshin P.N."/>
            <person name="Simon M.A."/>
            <person name="Lopez G."/>
            <person name="Yakimov M.M."/>
            <person name="Ferrer M."/>
        </authorList>
    </citation>
    <scope>NUCLEOTIDE SEQUENCE</scope>
</reference>
<name>J9F3K4_9ZZZZ</name>
<proteinExistence type="predicted"/>
<sequence>MYTDELSYYEVLCKVVSKVNEIVALIGDYATIEQIKKSIEDLAKYVDEQDEKLRQYSDANDEILKDHLLDVIAGITLGKIQVMSNTIGGLQPLQSELDRMYDYLRYYAFAAKFLDGCGLTAQQLDALGYRAYQFDVYNTTIFADTTLQMPNYVYE</sequence>
<gene>
    <name evidence="2" type="ORF">EVA_22415</name>
</gene>
<comment type="caution">
    <text evidence="2">The sequence shown here is derived from an EMBL/GenBank/DDBJ whole genome shotgun (WGS) entry which is preliminary data.</text>
</comment>
<protein>
    <submittedName>
        <fullName evidence="2">Uncharacterized protein</fullName>
    </submittedName>
</protein>
<dbReference type="AlphaFoldDB" id="J9F3K4"/>
<dbReference type="EMBL" id="AMCI01009444">
    <property type="protein sequence ID" value="EJW89481.1"/>
    <property type="molecule type" value="Genomic_DNA"/>
</dbReference>
<keyword evidence="1" id="KW-0175">Coiled coil</keyword>
<evidence type="ECO:0000313" key="2">
    <source>
        <dbReference type="EMBL" id="EJW89481.1"/>
    </source>
</evidence>